<dbReference type="RefSeq" id="WP_377506751.1">
    <property type="nucleotide sequence ID" value="NZ_JBHSQS010000003.1"/>
</dbReference>
<evidence type="ECO:0008006" key="6">
    <source>
        <dbReference type="Google" id="ProtNLM"/>
    </source>
</evidence>
<evidence type="ECO:0000256" key="2">
    <source>
        <dbReference type="SAM" id="Phobius"/>
    </source>
</evidence>
<gene>
    <name evidence="4" type="ORF">ACFQGL_06320</name>
</gene>
<evidence type="ECO:0000313" key="5">
    <source>
        <dbReference type="Proteomes" id="UP001596226"/>
    </source>
</evidence>
<evidence type="ECO:0000256" key="1">
    <source>
        <dbReference type="SAM" id="MobiDB-lite"/>
    </source>
</evidence>
<evidence type="ECO:0000256" key="3">
    <source>
        <dbReference type="SAM" id="SignalP"/>
    </source>
</evidence>
<keyword evidence="2" id="KW-0812">Transmembrane</keyword>
<proteinExistence type="predicted"/>
<dbReference type="EMBL" id="JBHSQS010000003">
    <property type="protein sequence ID" value="MFC5922955.1"/>
    <property type="molecule type" value="Genomic_DNA"/>
</dbReference>
<feature type="signal peptide" evidence="3">
    <location>
        <begin position="1"/>
        <end position="24"/>
    </location>
</feature>
<feature type="transmembrane region" description="Helical" evidence="2">
    <location>
        <begin position="261"/>
        <end position="283"/>
    </location>
</feature>
<feature type="chain" id="PRO_5047422008" description="DUF916 domain-containing protein" evidence="3">
    <location>
        <begin position="25"/>
        <end position="344"/>
    </location>
</feature>
<sequence length="344" mass="36246">MFHIAGALLPVLLALPPTVPVDLAAPDQSDFSLTVSPNRMVVPPGEIGQPRQFTVTNKGPSAIDVSVRTASFVVDAEGDFVFRSDVPHTAIDWVAVRPERLRLAANSAEMVDLRIALPPTAEPGEHQVAVLFSTEPPADTPGMSVRRSVGAPVYVTVPGEAVDSVQVTELGVPGFTLGGPMALTATVRNAGTLHRDFVAADRLRAQVAGQDVTFDEFTLLRDASRRVSARWEDPPLACVCQVAVAVSNPDGSSGSARATVVILPLHLMGTAAGGLLLLVLLGWMLRRGRRGSAGAAEADPISADEERHALAAWFPGSQIRQPHVGPDWSARSVHAEPSSGSHDS</sequence>
<keyword evidence="2" id="KW-1133">Transmembrane helix</keyword>
<keyword evidence="5" id="KW-1185">Reference proteome</keyword>
<keyword evidence="2" id="KW-0472">Membrane</keyword>
<organism evidence="4 5">
    <name type="scientific">Micromonospora vulcania</name>
    <dbReference type="NCBI Taxonomy" id="1441873"/>
    <lineage>
        <taxon>Bacteria</taxon>
        <taxon>Bacillati</taxon>
        <taxon>Actinomycetota</taxon>
        <taxon>Actinomycetes</taxon>
        <taxon>Micromonosporales</taxon>
        <taxon>Micromonosporaceae</taxon>
        <taxon>Micromonospora</taxon>
    </lineage>
</organism>
<feature type="region of interest" description="Disordered" evidence="1">
    <location>
        <begin position="317"/>
        <end position="344"/>
    </location>
</feature>
<name>A0ABW1GZW0_9ACTN</name>
<dbReference type="Proteomes" id="UP001596226">
    <property type="component" value="Unassembled WGS sequence"/>
</dbReference>
<keyword evidence="3" id="KW-0732">Signal</keyword>
<comment type="caution">
    <text evidence="4">The sequence shown here is derived from an EMBL/GenBank/DDBJ whole genome shotgun (WGS) entry which is preliminary data.</text>
</comment>
<protein>
    <recommendedName>
        <fullName evidence="6">DUF916 domain-containing protein</fullName>
    </recommendedName>
</protein>
<evidence type="ECO:0000313" key="4">
    <source>
        <dbReference type="EMBL" id="MFC5922955.1"/>
    </source>
</evidence>
<accession>A0ABW1GZW0</accession>
<reference evidence="5" key="1">
    <citation type="journal article" date="2019" name="Int. J. Syst. Evol. Microbiol.">
        <title>The Global Catalogue of Microorganisms (GCM) 10K type strain sequencing project: providing services to taxonomists for standard genome sequencing and annotation.</title>
        <authorList>
            <consortium name="The Broad Institute Genomics Platform"/>
            <consortium name="The Broad Institute Genome Sequencing Center for Infectious Disease"/>
            <person name="Wu L."/>
            <person name="Ma J."/>
        </authorList>
    </citation>
    <scope>NUCLEOTIDE SEQUENCE [LARGE SCALE GENOMIC DNA]</scope>
    <source>
        <strain evidence="5">CGMCC 4.7144</strain>
    </source>
</reference>